<comment type="caution">
    <text evidence="2">The sequence shown here is derived from an EMBL/GenBank/DDBJ whole genome shotgun (WGS) entry which is preliminary data.</text>
</comment>
<dbReference type="PANTHER" id="PTHR40517:SF1">
    <property type="entry name" value="METAL-DEPENDENT PHOSPHOHYDROLASE, HD SUPERFAMILY-RELATED"/>
    <property type="match status" value="1"/>
</dbReference>
<accession>A0A1F8B7F5</accession>
<reference evidence="2 3" key="1">
    <citation type="journal article" date="2016" name="Nat. Commun.">
        <title>Thousands of microbial genomes shed light on interconnected biogeochemical processes in an aquifer system.</title>
        <authorList>
            <person name="Anantharaman K."/>
            <person name="Brown C.T."/>
            <person name="Hug L.A."/>
            <person name="Sharon I."/>
            <person name="Castelle C.J."/>
            <person name="Probst A.J."/>
            <person name="Thomas B.C."/>
            <person name="Singh A."/>
            <person name="Wilkins M.J."/>
            <person name="Karaoz U."/>
            <person name="Brodie E.L."/>
            <person name="Williams K.H."/>
            <person name="Hubbard S.S."/>
            <person name="Banfield J.F."/>
        </authorList>
    </citation>
    <scope>NUCLEOTIDE SEQUENCE [LARGE SCALE GENOMIC DNA]</scope>
</reference>
<protein>
    <submittedName>
        <fullName evidence="2">Phosphohydrolase</fullName>
    </submittedName>
</protein>
<dbReference type="SUPFAM" id="SSF109604">
    <property type="entry name" value="HD-domain/PDEase-like"/>
    <property type="match status" value="1"/>
</dbReference>
<dbReference type="Pfam" id="PF01966">
    <property type="entry name" value="HD"/>
    <property type="match status" value="1"/>
</dbReference>
<dbReference type="InterPro" id="IPR003607">
    <property type="entry name" value="HD/PDEase_dom"/>
</dbReference>
<dbReference type="InterPro" id="IPR039967">
    <property type="entry name" value="MJ1020-like"/>
</dbReference>
<dbReference type="PANTHER" id="PTHR40517">
    <property type="entry name" value="METAL-DEPENDENT PHOSPHOHYDROLASE, HD SUPERFAMILY-RELATED"/>
    <property type="match status" value="1"/>
</dbReference>
<dbReference type="InterPro" id="IPR006674">
    <property type="entry name" value="HD_domain"/>
</dbReference>
<evidence type="ECO:0000259" key="1">
    <source>
        <dbReference type="SMART" id="SM00471"/>
    </source>
</evidence>
<dbReference type="EMBL" id="MGHC01000012">
    <property type="protein sequence ID" value="OGM59963.1"/>
    <property type="molecule type" value="Genomic_DNA"/>
</dbReference>
<evidence type="ECO:0000313" key="3">
    <source>
        <dbReference type="Proteomes" id="UP000179018"/>
    </source>
</evidence>
<dbReference type="Proteomes" id="UP000179018">
    <property type="component" value="Unassembled WGS sequence"/>
</dbReference>
<sequence length="258" mass="28798">MSIHVPLNGNKLLEKCVNAVNKNEEIYALWKVINVNAIDRLGMSDHGSVHVQIVANIALRLARILVKNKIEMSVVKDFELTQDHAELIIFLASILHDTGMSISREDHESYSLFLSNMLLKEILNFLPIEEKTIVISEVLHAIISHRKGGKPVTIEAGVVRVADALDMSEGRSRIPYEAGKIGIHSISAAAIDEVEIQEAKEVPIQILIQMNNSSGIFQVDELLKSKLGGSGIEKYVTVKAYIREDKEKKLLKEFIIKQ</sequence>
<proteinExistence type="predicted"/>
<keyword evidence="2" id="KW-0378">Hydrolase</keyword>
<name>A0A1F8B7F5_9BACT</name>
<organism evidence="2 3">
    <name type="scientific">Candidatus Woesebacteria bacterium RIFCSPLOWO2_01_FULL_39_10</name>
    <dbReference type="NCBI Taxonomy" id="1802516"/>
    <lineage>
        <taxon>Bacteria</taxon>
        <taxon>Candidatus Woeseibacteriota</taxon>
    </lineage>
</organism>
<feature type="domain" description="HD/PDEase" evidence="1">
    <location>
        <begin position="43"/>
        <end position="177"/>
    </location>
</feature>
<dbReference type="Gene3D" id="1.10.3210.10">
    <property type="entry name" value="Hypothetical protein af1432"/>
    <property type="match status" value="1"/>
</dbReference>
<dbReference type="AlphaFoldDB" id="A0A1F8B7F5"/>
<dbReference type="STRING" id="1802516.A3A75_00005"/>
<dbReference type="GO" id="GO:0016787">
    <property type="term" value="F:hydrolase activity"/>
    <property type="evidence" value="ECO:0007669"/>
    <property type="project" value="UniProtKB-KW"/>
</dbReference>
<dbReference type="CDD" id="cd00077">
    <property type="entry name" value="HDc"/>
    <property type="match status" value="1"/>
</dbReference>
<gene>
    <name evidence="2" type="ORF">A3A75_00005</name>
</gene>
<dbReference type="SMART" id="SM00471">
    <property type="entry name" value="HDc"/>
    <property type="match status" value="1"/>
</dbReference>
<evidence type="ECO:0000313" key="2">
    <source>
        <dbReference type="EMBL" id="OGM59963.1"/>
    </source>
</evidence>